<dbReference type="EMBL" id="CAFBNF010000197">
    <property type="protein sequence ID" value="CAB4953967.1"/>
    <property type="molecule type" value="Genomic_DNA"/>
</dbReference>
<evidence type="ECO:0000313" key="2">
    <source>
        <dbReference type="EMBL" id="CAB4953967.1"/>
    </source>
</evidence>
<proteinExistence type="predicted"/>
<dbReference type="AlphaFoldDB" id="A0A6J7KEG8"/>
<reference evidence="2" key="1">
    <citation type="submission" date="2020-05" db="EMBL/GenBank/DDBJ databases">
        <authorList>
            <person name="Chiriac C."/>
            <person name="Salcher M."/>
            <person name="Ghai R."/>
            <person name="Kavagutti S V."/>
        </authorList>
    </citation>
    <scope>NUCLEOTIDE SEQUENCE</scope>
</reference>
<evidence type="ECO:0000256" key="1">
    <source>
        <dbReference type="SAM" id="MobiDB-lite"/>
    </source>
</evidence>
<organism evidence="2">
    <name type="scientific">freshwater metagenome</name>
    <dbReference type="NCBI Taxonomy" id="449393"/>
    <lineage>
        <taxon>unclassified sequences</taxon>
        <taxon>metagenomes</taxon>
        <taxon>ecological metagenomes</taxon>
    </lineage>
</organism>
<gene>
    <name evidence="2" type="ORF">UFOPK3773_01570</name>
</gene>
<protein>
    <submittedName>
        <fullName evidence="2">Unannotated protein</fullName>
    </submittedName>
</protein>
<accession>A0A6J7KEG8</accession>
<sequence>MTGFGQGLVAGQHRGQGRESDCSGYHQHVCVDRRLTPLGQGDREFNRTAGERHLVNGKAAAATCPDAYGHVAILPPARVQDCAATRHAQP</sequence>
<feature type="region of interest" description="Disordered" evidence="1">
    <location>
        <begin position="1"/>
        <end position="23"/>
    </location>
</feature>
<name>A0A6J7KEG8_9ZZZZ</name>